<dbReference type="InterPro" id="IPR032820">
    <property type="entry name" value="ATPase_put"/>
</dbReference>
<evidence type="ECO:0000256" key="1">
    <source>
        <dbReference type="SAM" id="Phobius"/>
    </source>
</evidence>
<dbReference type="PROSITE" id="PS51257">
    <property type="entry name" value="PROKAR_LIPOPROTEIN"/>
    <property type="match status" value="1"/>
</dbReference>
<dbReference type="OrthoDB" id="9798708at2"/>
<feature type="transmembrane region" description="Helical" evidence="1">
    <location>
        <begin position="51"/>
        <end position="70"/>
    </location>
</feature>
<comment type="caution">
    <text evidence="2">The sequence shown here is derived from an EMBL/GenBank/DDBJ whole genome shotgun (WGS) entry which is preliminary data.</text>
</comment>
<dbReference type="EMBL" id="SWMU01000001">
    <property type="protein sequence ID" value="TKS57239.1"/>
    <property type="molecule type" value="Genomic_DNA"/>
</dbReference>
<organism evidence="2 3">
    <name type="scientific">Mesohalobacter halotolerans</name>
    <dbReference type="NCBI Taxonomy" id="1883405"/>
    <lineage>
        <taxon>Bacteria</taxon>
        <taxon>Pseudomonadati</taxon>
        <taxon>Bacteroidota</taxon>
        <taxon>Flavobacteriia</taxon>
        <taxon>Flavobacteriales</taxon>
        <taxon>Flavobacteriaceae</taxon>
        <taxon>Mesohalobacter</taxon>
    </lineage>
</organism>
<dbReference type="Pfam" id="PF09527">
    <property type="entry name" value="ATPase_gene1"/>
    <property type="match status" value="1"/>
</dbReference>
<keyword evidence="1" id="KW-0472">Membrane</keyword>
<gene>
    <name evidence="2" type="ORF">FCN74_02130</name>
</gene>
<name>A0A4U5TSG4_9FLAO</name>
<keyword evidence="3" id="KW-1185">Reference proteome</keyword>
<evidence type="ECO:0000313" key="2">
    <source>
        <dbReference type="EMBL" id="TKS57239.1"/>
    </source>
</evidence>
<keyword evidence="1" id="KW-1133">Transmembrane helix</keyword>
<protein>
    <submittedName>
        <fullName evidence="2">AtpZ/AtpI family protein</fullName>
    </submittedName>
</protein>
<sequence length="78" mass="8812">MSEKQQQNTKKPKQPNKWVILTGAGIQMGVIIFGCAYIGKKLDIYFKTSTAWFTLGLILIGIFASMYLLLKQVKKIDT</sequence>
<reference evidence="2 3" key="1">
    <citation type="submission" date="2019-04" db="EMBL/GenBank/DDBJ databases">
        <title>Psychroflexus halotolerans sp. nov., isolated from a marine solar saltern.</title>
        <authorList>
            <person name="Feng X."/>
        </authorList>
    </citation>
    <scope>NUCLEOTIDE SEQUENCE [LARGE SCALE GENOMIC DNA]</scope>
    <source>
        <strain evidence="2 3">WDS2C27</strain>
    </source>
</reference>
<evidence type="ECO:0000313" key="3">
    <source>
        <dbReference type="Proteomes" id="UP000306552"/>
    </source>
</evidence>
<dbReference type="RefSeq" id="WP_138930942.1">
    <property type="nucleotide sequence ID" value="NZ_SWMU01000001.1"/>
</dbReference>
<proteinExistence type="predicted"/>
<dbReference type="Proteomes" id="UP000306552">
    <property type="component" value="Unassembled WGS sequence"/>
</dbReference>
<feature type="transmembrane region" description="Helical" evidence="1">
    <location>
        <begin position="18"/>
        <end position="39"/>
    </location>
</feature>
<accession>A0A4U5TSG4</accession>
<dbReference type="AlphaFoldDB" id="A0A4U5TSG4"/>
<keyword evidence="1" id="KW-0812">Transmembrane</keyword>